<name>A0A5B7HP97_PORTR</name>
<dbReference type="AlphaFoldDB" id="A0A5B7HP97"/>
<dbReference type="EMBL" id="VSRR010033846">
    <property type="protein sequence ID" value="MPC71963.1"/>
    <property type="molecule type" value="Genomic_DNA"/>
</dbReference>
<keyword evidence="3" id="KW-1185">Reference proteome</keyword>
<protein>
    <submittedName>
        <fullName evidence="2">Uncharacterized protein</fullName>
    </submittedName>
</protein>
<comment type="caution">
    <text evidence="2">The sequence shown here is derived from an EMBL/GenBank/DDBJ whole genome shotgun (WGS) entry which is preliminary data.</text>
</comment>
<dbReference type="Proteomes" id="UP000324222">
    <property type="component" value="Unassembled WGS sequence"/>
</dbReference>
<sequence>MKVVMSLMDKHDRLIVENTDLKLKLAECEKVSAMNQGLKEEIQEISKQNDILKATCQDYKRSLQVKVPHRIVDRTEGRLGENKLKKLRNEWKQEQEDEKVKFLEVVKRQIQENMKVTVIEVIKEKEDLVRDTVDKKKSFMIFGMKEKKNPNKFTRECEERELAKTVIIRVQDRAQELDQEVEEVIRLGRYSESENEIPSGCRENYGSEREAWR</sequence>
<evidence type="ECO:0000256" key="1">
    <source>
        <dbReference type="SAM" id="Coils"/>
    </source>
</evidence>
<evidence type="ECO:0000313" key="2">
    <source>
        <dbReference type="EMBL" id="MPC71963.1"/>
    </source>
</evidence>
<feature type="coiled-coil region" evidence="1">
    <location>
        <begin position="28"/>
        <end position="62"/>
    </location>
</feature>
<gene>
    <name evidence="2" type="ORF">E2C01_066255</name>
</gene>
<keyword evidence="1" id="KW-0175">Coiled coil</keyword>
<reference evidence="2 3" key="1">
    <citation type="submission" date="2019-05" db="EMBL/GenBank/DDBJ databases">
        <title>Another draft genome of Portunus trituberculatus and its Hox gene families provides insights of decapod evolution.</title>
        <authorList>
            <person name="Jeong J.-H."/>
            <person name="Song I."/>
            <person name="Kim S."/>
            <person name="Choi T."/>
            <person name="Kim D."/>
            <person name="Ryu S."/>
            <person name="Kim W."/>
        </authorList>
    </citation>
    <scope>NUCLEOTIDE SEQUENCE [LARGE SCALE GENOMIC DNA]</scope>
    <source>
        <tissue evidence="2">Muscle</tissue>
    </source>
</reference>
<evidence type="ECO:0000313" key="3">
    <source>
        <dbReference type="Proteomes" id="UP000324222"/>
    </source>
</evidence>
<proteinExistence type="predicted"/>
<organism evidence="2 3">
    <name type="scientific">Portunus trituberculatus</name>
    <name type="common">Swimming crab</name>
    <name type="synonym">Neptunus trituberculatus</name>
    <dbReference type="NCBI Taxonomy" id="210409"/>
    <lineage>
        <taxon>Eukaryota</taxon>
        <taxon>Metazoa</taxon>
        <taxon>Ecdysozoa</taxon>
        <taxon>Arthropoda</taxon>
        <taxon>Crustacea</taxon>
        <taxon>Multicrustacea</taxon>
        <taxon>Malacostraca</taxon>
        <taxon>Eumalacostraca</taxon>
        <taxon>Eucarida</taxon>
        <taxon>Decapoda</taxon>
        <taxon>Pleocyemata</taxon>
        <taxon>Brachyura</taxon>
        <taxon>Eubrachyura</taxon>
        <taxon>Portunoidea</taxon>
        <taxon>Portunidae</taxon>
        <taxon>Portuninae</taxon>
        <taxon>Portunus</taxon>
    </lineage>
</organism>
<accession>A0A5B7HP97</accession>